<dbReference type="Pfam" id="PF00583">
    <property type="entry name" value="Acetyltransf_1"/>
    <property type="match status" value="1"/>
</dbReference>
<dbReference type="InterPro" id="IPR016181">
    <property type="entry name" value="Acyl_CoA_acyltransferase"/>
</dbReference>
<evidence type="ECO:0000256" key="2">
    <source>
        <dbReference type="ARBA" id="ARBA00023315"/>
    </source>
</evidence>
<dbReference type="OrthoDB" id="9788300at2"/>
<dbReference type="AlphaFoldDB" id="A0A3N1LXR4"/>
<evidence type="ECO:0000256" key="1">
    <source>
        <dbReference type="ARBA" id="ARBA00022679"/>
    </source>
</evidence>
<dbReference type="Gene3D" id="3.40.630.30">
    <property type="match status" value="1"/>
</dbReference>
<comment type="caution">
    <text evidence="4">The sequence shown here is derived from an EMBL/GenBank/DDBJ whole genome shotgun (WGS) entry which is preliminary data.</text>
</comment>
<dbReference type="InterPro" id="IPR050832">
    <property type="entry name" value="Bact_Acetyltransf"/>
</dbReference>
<protein>
    <submittedName>
        <fullName evidence="4">Ribosomal-protein-alanine N-acetyltransferase</fullName>
    </submittedName>
</protein>
<reference evidence="4 5" key="1">
    <citation type="submission" date="2018-11" db="EMBL/GenBank/DDBJ databases">
        <title>Genomic Encyclopedia of Type Strains, Phase IV (KMG-IV): sequencing the most valuable type-strain genomes for metagenomic binning, comparative biology and taxonomic classification.</title>
        <authorList>
            <person name="Goeker M."/>
        </authorList>
    </citation>
    <scope>NUCLEOTIDE SEQUENCE [LARGE SCALE GENOMIC DNA]</scope>
    <source>
        <strain evidence="4 5">DSM 5900</strain>
    </source>
</reference>
<organism evidence="4 5">
    <name type="scientific">Stella humosa</name>
    <dbReference type="NCBI Taxonomy" id="94"/>
    <lineage>
        <taxon>Bacteria</taxon>
        <taxon>Pseudomonadati</taxon>
        <taxon>Pseudomonadota</taxon>
        <taxon>Alphaproteobacteria</taxon>
        <taxon>Rhodospirillales</taxon>
        <taxon>Stellaceae</taxon>
        <taxon>Stella</taxon>
    </lineage>
</organism>
<feature type="domain" description="N-acetyltransferase" evidence="3">
    <location>
        <begin position="1"/>
        <end position="151"/>
    </location>
</feature>
<name>A0A3N1LXR4_9PROT</name>
<gene>
    <name evidence="4" type="ORF">EDC65_1778</name>
</gene>
<evidence type="ECO:0000313" key="5">
    <source>
        <dbReference type="Proteomes" id="UP000278222"/>
    </source>
</evidence>
<proteinExistence type="predicted"/>
<dbReference type="PANTHER" id="PTHR43877">
    <property type="entry name" value="AMINOALKYLPHOSPHONATE N-ACETYLTRANSFERASE-RELATED-RELATED"/>
    <property type="match status" value="1"/>
</dbReference>
<dbReference type="PROSITE" id="PS51186">
    <property type="entry name" value="GNAT"/>
    <property type="match status" value="1"/>
</dbReference>
<dbReference type="SUPFAM" id="SSF55729">
    <property type="entry name" value="Acyl-CoA N-acyltransferases (Nat)"/>
    <property type="match status" value="1"/>
</dbReference>
<dbReference type="CDD" id="cd04301">
    <property type="entry name" value="NAT_SF"/>
    <property type="match status" value="1"/>
</dbReference>
<dbReference type="Proteomes" id="UP000278222">
    <property type="component" value="Unassembled WGS sequence"/>
</dbReference>
<sequence length="161" mass="17162">MIVRRVARGDAEAIVALLNPIIRAGGLTAMDQSFTADEQRAFIDGLPPGAIYLAAVEAGTIVGIQDVLPLPDGTGAISTFVRLDRHGRGIGRTLTRATLARARQQGYRRLVALVRADNPTALAFYQAVGFRVAEIEPAVPGREVRLVFPVTAGDSHALPRP</sequence>
<dbReference type="EMBL" id="RJKX01000013">
    <property type="protein sequence ID" value="ROP99983.1"/>
    <property type="molecule type" value="Genomic_DNA"/>
</dbReference>
<keyword evidence="5" id="KW-1185">Reference proteome</keyword>
<dbReference type="RefSeq" id="WP_123689311.1">
    <property type="nucleotide sequence ID" value="NZ_AP019700.1"/>
</dbReference>
<evidence type="ECO:0000259" key="3">
    <source>
        <dbReference type="PROSITE" id="PS51186"/>
    </source>
</evidence>
<keyword evidence="2" id="KW-0012">Acyltransferase</keyword>
<dbReference type="InterPro" id="IPR000182">
    <property type="entry name" value="GNAT_dom"/>
</dbReference>
<evidence type="ECO:0000313" key="4">
    <source>
        <dbReference type="EMBL" id="ROP99983.1"/>
    </source>
</evidence>
<keyword evidence="1 4" id="KW-0808">Transferase</keyword>
<accession>A0A3N1LXR4</accession>
<dbReference type="GO" id="GO:0016747">
    <property type="term" value="F:acyltransferase activity, transferring groups other than amino-acyl groups"/>
    <property type="evidence" value="ECO:0007669"/>
    <property type="project" value="InterPro"/>
</dbReference>